<evidence type="ECO:0000256" key="3">
    <source>
        <dbReference type="SAM" id="MobiDB-lite"/>
    </source>
</evidence>
<dbReference type="GO" id="GO:0046677">
    <property type="term" value="P:response to antibiotic"/>
    <property type="evidence" value="ECO:0007669"/>
    <property type="project" value="TreeGrafter"/>
</dbReference>
<dbReference type="Pfam" id="PF25944">
    <property type="entry name" value="Beta-barrel_RND"/>
    <property type="match status" value="1"/>
</dbReference>
<dbReference type="PANTHER" id="PTHR30158:SF3">
    <property type="entry name" value="MULTIDRUG EFFLUX PUMP SUBUNIT ACRA-RELATED"/>
    <property type="match status" value="1"/>
</dbReference>
<dbReference type="PANTHER" id="PTHR30158">
    <property type="entry name" value="ACRA/E-RELATED COMPONENT OF DRUG EFFLUX TRANSPORTER"/>
    <property type="match status" value="1"/>
</dbReference>
<dbReference type="RefSeq" id="WP_425506020.1">
    <property type="nucleotide sequence ID" value="NZ_JACIEV010000003.1"/>
</dbReference>
<evidence type="ECO:0000259" key="7">
    <source>
        <dbReference type="Pfam" id="PF25944"/>
    </source>
</evidence>
<dbReference type="NCBIfam" id="TIGR01730">
    <property type="entry name" value="RND_mfp"/>
    <property type="match status" value="1"/>
</dbReference>
<dbReference type="GO" id="GO:0022857">
    <property type="term" value="F:transmembrane transporter activity"/>
    <property type="evidence" value="ECO:0007669"/>
    <property type="project" value="InterPro"/>
</dbReference>
<name>A0A840F9I8_9SPHN</name>
<protein>
    <submittedName>
        <fullName evidence="9">Membrane fusion protein (Multidrug efflux system)</fullName>
    </submittedName>
</protein>
<evidence type="ECO:0000256" key="2">
    <source>
        <dbReference type="ARBA" id="ARBA00009477"/>
    </source>
</evidence>
<dbReference type="Gene3D" id="2.40.420.20">
    <property type="match status" value="1"/>
</dbReference>
<keyword evidence="10" id="KW-1185">Reference proteome</keyword>
<dbReference type="Gene3D" id="2.40.50.100">
    <property type="match status" value="1"/>
</dbReference>
<comment type="subcellular location">
    <subcellularLocation>
        <location evidence="1">Cell envelope</location>
    </subcellularLocation>
</comment>
<feature type="chain" id="PRO_5032507469" evidence="4">
    <location>
        <begin position="26"/>
        <end position="411"/>
    </location>
</feature>
<dbReference type="Pfam" id="PF25917">
    <property type="entry name" value="BSH_RND"/>
    <property type="match status" value="1"/>
</dbReference>
<dbReference type="InterPro" id="IPR058627">
    <property type="entry name" value="MdtA-like_C"/>
</dbReference>
<evidence type="ECO:0000313" key="9">
    <source>
        <dbReference type="EMBL" id="MBB4153282.1"/>
    </source>
</evidence>
<dbReference type="PROSITE" id="PS51257">
    <property type="entry name" value="PROKAR_LIPOPROTEIN"/>
    <property type="match status" value="1"/>
</dbReference>
<evidence type="ECO:0000259" key="6">
    <source>
        <dbReference type="Pfam" id="PF25917"/>
    </source>
</evidence>
<dbReference type="SUPFAM" id="SSF111369">
    <property type="entry name" value="HlyD-like secretion proteins"/>
    <property type="match status" value="1"/>
</dbReference>
<dbReference type="InterPro" id="IPR058625">
    <property type="entry name" value="MdtA-like_BSH"/>
</dbReference>
<dbReference type="FunFam" id="2.40.420.20:FF:000001">
    <property type="entry name" value="Efflux RND transporter periplasmic adaptor subunit"/>
    <property type="match status" value="1"/>
</dbReference>
<feature type="region of interest" description="Disordered" evidence="3">
    <location>
        <begin position="377"/>
        <end position="411"/>
    </location>
</feature>
<evidence type="ECO:0000313" key="10">
    <source>
        <dbReference type="Proteomes" id="UP000529795"/>
    </source>
</evidence>
<dbReference type="InterPro" id="IPR006143">
    <property type="entry name" value="RND_pump_MFP"/>
</dbReference>
<dbReference type="AlphaFoldDB" id="A0A840F9I8"/>
<proteinExistence type="inferred from homology"/>
<dbReference type="EMBL" id="JACIEV010000003">
    <property type="protein sequence ID" value="MBB4153282.1"/>
    <property type="molecule type" value="Genomic_DNA"/>
</dbReference>
<evidence type="ECO:0000256" key="1">
    <source>
        <dbReference type="ARBA" id="ARBA00004196"/>
    </source>
</evidence>
<dbReference type="Gene3D" id="2.40.30.170">
    <property type="match status" value="1"/>
</dbReference>
<keyword evidence="4" id="KW-0732">Signal</keyword>
<feature type="domain" description="Multidrug resistance protein MdtA-like C-terminal permuted SH3" evidence="8">
    <location>
        <begin position="313"/>
        <end position="372"/>
    </location>
</feature>
<dbReference type="InterPro" id="IPR058626">
    <property type="entry name" value="MdtA-like_b-barrel"/>
</dbReference>
<evidence type="ECO:0000256" key="4">
    <source>
        <dbReference type="SAM" id="SignalP"/>
    </source>
</evidence>
<comment type="similarity">
    <text evidence="2">Belongs to the membrane fusion protein (MFP) (TC 8.A.1) family.</text>
</comment>
<dbReference type="GO" id="GO:0015721">
    <property type="term" value="P:bile acid and bile salt transport"/>
    <property type="evidence" value="ECO:0007669"/>
    <property type="project" value="TreeGrafter"/>
</dbReference>
<feature type="domain" description="Multidrug resistance protein MdtA-like beta-barrel" evidence="7">
    <location>
        <begin position="221"/>
        <end position="305"/>
    </location>
</feature>
<accession>A0A840F9I8</accession>
<feature type="domain" description="Multidrug resistance protein MdtA-like barrel-sandwich hybrid" evidence="6">
    <location>
        <begin position="76"/>
        <end position="216"/>
    </location>
</feature>
<dbReference type="Pfam" id="PF25876">
    <property type="entry name" value="HH_MFP_RND"/>
    <property type="match status" value="1"/>
</dbReference>
<evidence type="ECO:0000259" key="5">
    <source>
        <dbReference type="Pfam" id="PF25876"/>
    </source>
</evidence>
<dbReference type="InterPro" id="IPR058624">
    <property type="entry name" value="MdtA-like_HH"/>
</dbReference>
<sequence>MKRLIDRAAALARPTILLGAAVALASCGGGDNKGKEKGGRGGPGQGTPQVGFVTVQPTTAAFVTEMPGRTSAFESSDVRPQVTGLIRRRFFTEGSFVRKGQPLYEIDPRLYRAAANQAAANVQSARANAEATRIQAERYKPLAQIEAISRQDYTNAVASAQQARASVAQTRAALETARINLNFTTVPAPISGKIGRSLFTVGALVSATQTDPLAQIQRLDPMFVDIQQSAADLLALRRSLATEGVIPATAQVRLTLEDGSDYGQVGSIEFGEAVVNQETGTVTLRARFPNPQGLLLPGMFVRAKFAQAITQRAYLVPQQAVSRDPKGNATLMIVGPNNKAMERKVTADRTQGAYWVVTKGLQTGDKIITQGLGLLRPGQTVKPVPANTPQPVKAPPQGQEQQQGGQGKQGR</sequence>
<evidence type="ECO:0000259" key="8">
    <source>
        <dbReference type="Pfam" id="PF25967"/>
    </source>
</evidence>
<dbReference type="Proteomes" id="UP000529795">
    <property type="component" value="Unassembled WGS sequence"/>
</dbReference>
<comment type="caution">
    <text evidence="9">The sequence shown here is derived from an EMBL/GenBank/DDBJ whole genome shotgun (WGS) entry which is preliminary data.</text>
</comment>
<dbReference type="Pfam" id="PF25967">
    <property type="entry name" value="RND-MFP_C"/>
    <property type="match status" value="1"/>
</dbReference>
<feature type="signal peptide" evidence="4">
    <location>
        <begin position="1"/>
        <end position="25"/>
    </location>
</feature>
<gene>
    <name evidence="9" type="ORF">GGQ80_001184</name>
</gene>
<reference evidence="9 10" key="1">
    <citation type="submission" date="2020-08" db="EMBL/GenBank/DDBJ databases">
        <title>Genomic Encyclopedia of Type Strains, Phase IV (KMG-IV): sequencing the most valuable type-strain genomes for metagenomic binning, comparative biology and taxonomic classification.</title>
        <authorList>
            <person name="Goeker M."/>
        </authorList>
    </citation>
    <scope>NUCLEOTIDE SEQUENCE [LARGE SCALE GENOMIC DNA]</scope>
    <source>
        <strain evidence="9 10">YC6723</strain>
    </source>
</reference>
<feature type="domain" description="Multidrug resistance protein MdtA-like alpha-helical hairpin" evidence="5">
    <location>
        <begin position="116"/>
        <end position="184"/>
    </location>
</feature>
<organism evidence="9 10">
    <name type="scientific">Sphingomonas jinjuensis</name>
    <dbReference type="NCBI Taxonomy" id="535907"/>
    <lineage>
        <taxon>Bacteria</taxon>
        <taxon>Pseudomonadati</taxon>
        <taxon>Pseudomonadota</taxon>
        <taxon>Alphaproteobacteria</taxon>
        <taxon>Sphingomonadales</taxon>
        <taxon>Sphingomonadaceae</taxon>
        <taxon>Sphingomonas</taxon>
    </lineage>
</organism>
<dbReference type="Gene3D" id="1.10.287.470">
    <property type="entry name" value="Helix hairpin bin"/>
    <property type="match status" value="1"/>
</dbReference>
<dbReference type="GO" id="GO:0005886">
    <property type="term" value="C:plasma membrane"/>
    <property type="evidence" value="ECO:0007669"/>
    <property type="project" value="UniProtKB-SubCell"/>
</dbReference>